<comment type="caution">
    <text evidence="2">The sequence shown here is derived from an EMBL/GenBank/DDBJ whole genome shotgun (WGS) entry which is preliminary data.</text>
</comment>
<evidence type="ECO:0000313" key="3">
    <source>
        <dbReference type="Proteomes" id="UP000481153"/>
    </source>
</evidence>
<proteinExistence type="predicted"/>
<dbReference type="AlphaFoldDB" id="A0A6G0WVW7"/>
<evidence type="ECO:0000313" key="2">
    <source>
        <dbReference type="EMBL" id="KAF0731702.1"/>
    </source>
</evidence>
<name>A0A6G0WVW7_9STRA</name>
<reference evidence="2 3" key="1">
    <citation type="submission" date="2019-07" db="EMBL/GenBank/DDBJ databases">
        <title>Genomics analysis of Aphanomyces spp. identifies a new class of oomycete effector associated with host adaptation.</title>
        <authorList>
            <person name="Gaulin E."/>
        </authorList>
    </citation>
    <scope>NUCLEOTIDE SEQUENCE [LARGE SCALE GENOMIC DNA]</scope>
    <source>
        <strain evidence="2 3">ATCC 201684</strain>
    </source>
</reference>
<evidence type="ECO:0000256" key="1">
    <source>
        <dbReference type="SAM" id="MobiDB-lite"/>
    </source>
</evidence>
<protein>
    <recommendedName>
        <fullName evidence="4">DUF4460 domain-containing protein</fullName>
    </recommendedName>
</protein>
<evidence type="ECO:0008006" key="4">
    <source>
        <dbReference type="Google" id="ProtNLM"/>
    </source>
</evidence>
<keyword evidence="3" id="KW-1185">Reference proteome</keyword>
<dbReference type="VEuPathDB" id="FungiDB:AeMF1_002043"/>
<dbReference type="EMBL" id="VJMJ01000140">
    <property type="protein sequence ID" value="KAF0731702.1"/>
    <property type="molecule type" value="Genomic_DNA"/>
</dbReference>
<accession>A0A6G0WVW7</accession>
<gene>
    <name evidence="2" type="ORF">Ae201684_011006</name>
</gene>
<sequence>MFGRSIARSSVSAILGRTRSYAKLATMKPVNIKLVMSTLLLSVHPDVMQVDKRTAREVPQEIRDQNEESLKTLNAFLDVAAAGCNGDLTQDDLTSREFRLEFAIPTPRKIQRKIKPSDTKYVRVNNEFFTRISRRVNISNELLDASQKALSQAGATDLAAVHWRKFTNSVLIDLYDQADIPVVSTHPNGELIPWDEAKIQEAEAEKIFTSNVQFEKKFKSMLTHERNIVFKLTTGFEEDVKKHKVLLDLLGRTHTDSLPTEDRSNAFNWIGEQLLRNFMELRLANPIWNRVVIILTDEEETLDVLEDVRSIAFVVGFTHDFDRIVDFMHEHVTKLEAELDATSEDAAKGRRSRKGIRPSPKRLY</sequence>
<organism evidence="2 3">
    <name type="scientific">Aphanomyces euteiches</name>
    <dbReference type="NCBI Taxonomy" id="100861"/>
    <lineage>
        <taxon>Eukaryota</taxon>
        <taxon>Sar</taxon>
        <taxon>Stramenopiles</taxon>
        <taxon>Oomycota</taxon>
        <taxon>Saprolegniomycetes</taxon>
        <taxon>Saprolegniales</taxon>
        <taxon>Verrucalvaceae</taxon>
        <taxon>Aphanomyces</taxon>
    </lineage>
</organism>
<feature type="region of interest" description="Disordered" evidence="1">
    <location>
        <begin position="343"/>
        <end position="364"/>
    </location>
</feature>
<feature type="compositionally biased region" description="Basic residues" evidence="1">
    <location>
        <begin position="349"/>
        <end position="364"/>
    </location>
</feature>
<dbReference type="Proteomes" id="UP000481153">
    <property type="component" value="Unassembled WGS sequence"/>
</dbReference>